<sequence>MREISLQQIFALIPSTVSRYNRFALDILLETLRTMPAATINWPKDAEFDENSALITARHPRLQGAFASIDGLNLPVQTSEDDEIENATYNGWLSEHFVSSVLVFSPKGQIIAANLNAPGSWHDSRVAQPIYEKLRTQTPDGFYLVADTAFPCGTAQIAGRICVPLKAGQRIPGESQIEIAERMAFDRELLSYRQTAEWGMRTLQGSFGRLRVPLEIADSDRRANLLETCVRLHNVCTTLIGINQIQTVYVKQWTQDAEQEELWMAFESMLFGDQQKKDRVSQYHIVASYE</sequence>
<keyword evidence="2" id="KW-1185">Reference proteome</keyword>
<proteinExistence type="predicted"/>
<dbReference type="Proteomes" id="UP000790709">
    <property type="component" value="Unassembled WGS sequence"/>
</dbReference>
<protein>
    <submittedName>
        <fullName evidence="1">Uncharacterized protein</fullName>
    </submittedName>
</protein>
<evidence type="ECO:0000313" key="2">
    <source>
        <dbReference type="Proteomes" id="UP000790709"/>
    </source>
</evidence>
<dbReference type="EMBL" id="MU266657">
    <property type="protein sequence ID" value="KAH7919463.1"/>
    <property type="molecule type" value="Genomic_DNA"/>
</dbReference>
<gene>
    <name evidence="1" type="ORF">BV22DRAFT_1108057</name>
</gene>
<comment type="caution">
    <text evidence="1">The sequence shown here is derived from an EMBL/GenBank/DDBJ whole genome shotgun (WGS) entry which is preliminary data.</text>
</comment>
<name>A0ACB8B2Y0_9AGAM</name>
<evidence type="ECO:0000313" key="1">
    <source>
        <dbReference type="EMBL" id="KAH7919463.1"/>
    </source>
</evidence>
<accession>A0ACB8B2Y0</accession>
<organism evidence="1 2">
    <name type="scientific">Leucogyrophana mollusca</name>
    <dbReference type="NCBI Taxonomy" id="85980"/>
    <lineage>
        <taxon>Eukaryota</taxon>
        <taxon>Fungi</taxon>
        <taxon>Dikarya</taxon>
        <taxon>Basidiomycota</taxon>
        <taxon>Agaricomycotina</taxon>
        <taxon>Agaricomycetes</taxon>
        <taxon>Agaricomycetidae</taxon>
        <taxon>Boletales</taxon>
        <taxon>Boletales incertae sedis</taxon>
        <taxon>Leucogyrophana</taxon>
    </lineage>
</organism>
<reference evidence="1" key="1">
    <citation type="journal article" date="2021" name="New Phytol.">
        <title>Evolutionary innovations through gain and loss of genes in the ectomycorrhizal Boletales.</title>
        <authorList>
            <person name="Wu G."/>
            <person name="Miyauchi S."/>
            <person name="Morin E."/>
            <person name="Kuo A."/>
            <person name="Drula E."/>
            <person name="Varga T."/>
            <person name="Kohler A."/>
            <person name="Feng B."/>
            <person name="Cao Y."/>
            <person name="Lipzen A."/>
            <person name="Daum C."/>
            <person name="Hundley H."/>
            <person name="Pangilinan J."/>
            <person name="Johnson J."/>
            <person name="Barry K."/>
            <person name="LaButti K."/>
            <person name="Ng V."/>
            <person name="Ahrendt S."/>
            <person name="Min B."/>
            <person name="Choi I.G."/>
            <person name="Park H."/>
            <person name="Plett J.M."/>
            <person name="Magnuson J."/>
            <person name="Spatafora J.W."/>
            <person name="Nagy L.G."/>
            <person name="Henrissat B."/>
            <person name="Grigoriev I.V."/>
            <person name="Yang Z.L."/>
            <person name="Xu J."/>
            <person name="Martin F.M."/>
        </authorList>
    </citation>
    <scope>NUCLEOTIDE SEQUENCE</scope>
    <source>
        <strain evidence="1">KUC20120723A-06</strain>
    </source>
</reference>